<keyword evidence="3" id="KW-1185">Reference proteome</keyword>
<reference evidence="2 3" key="1">
    <citation type="submission" date="2017-06" db="EMBL/GenBank/DDBJ databases">
        <title>Comparative genomic analysis of Ambrosia Fusariam Clade fungi.</title>
        <authorList>
            <person name="Stajich J.E."/>
            <person name="Carrillo J."/>
            <person name="Kijimoto T."/>
            <person name="Eskalen A."/>
            <person name="O'Donnell K."/>
            <person name="Kasson M."/>
        </authorList>
    </citation>
    <scope>NUCLEOTIDE SEQUENCE [LARGE SCALE GENOMIC DNA]</scope>
    <source>
        <strain evidence="2 3">NRRL62584</strain>
    </source>
</reference>
<dbReference type="STRING" id="1325734.A0A428PE80"/>
<dbReference type="AlphaFoldDB" id="A0A428PE80"/>
<dbReference type="Proteomes" id="UP000288168">
    <property type="component" value="Unassembled WGS sequence"/>
</dbReference>
<dbReference type="Pfam" id="PF06985">
    <property type="entry name" value="HET"/>
    <property type="match status" value="1"/>
</dbReference>
<dbReference type="OrthoDB" id="5362512at2759"/>
<dbReference type="PANTHER" id="PTHR33112">
    <property type="entry name" value="DOMAIN PROTEIN, PUTATIVE-RELATED"/>
    <property type="match status" value="1"/>
</dbReference>
<accession>A0A428PE80</accession>
<name>A0A428PE80_9HYPO</name>
<comment type="caution">
    <text evidence="2">The sequence shown here is derived from an EMBL/GenBank/DDBJ whole genome shotgun (WGS) entry which is preliminary data.</text>
</comment>
<proteinExistence type="predicted"/>
<sequence>MNSVKWSPIYERHVSEDTVVTLHYLCAACSTFQQESTLLRRLSRGEKLRLHTKETFNLCSVKDLKAGYFGSCHLCALLWTHAGGHRFDPDKGLIKEPDITVCLEARDYELEYALEYPTSSLQKWWNDLVPPFITELGVVVLTISKVYSSKNHRNLNSATFRQGNEPISSKNDIKLAQIEPWYLECSKDHPKCTAYPDMVTQGSQLPSRLLDLQGDKIKLEFNVDSVPQLQYTTLSHMCGPDPNACLQLTQSRLRELESNIPSSLLPTKYLEAIRIAKALGFRYIWIDSLCIIQDSDEDWKKEALKMAAVYGQTALHISYVYPPSDSPSLQHLRDPRIIVPCELPMEHLRTGGDRSCSGSTPLVIQSAPGYVNKFWSPTTYKHIWPLLSRAWVFQERLLCSRNIYYGQDRLLWECCEGLEDEFSGRLMDSPRSKSRFHSVFAGIQGNSRGREHDESFKGQWSLLVEEYRLANLTFEKDRVITFAGIVKAVQSQTKFMYLAGIWKEFAELDLLWVFHPPSPLGDFYARRDEMKKHAPSWSWFSVPTRLQSASTNSDTVDFRIRAEIYNRSNQTIYRARIVSFYHPKLASNPEALLHNLESMSITLKTRKIPSILAWDGLVLRLLPHGKHALGGKKYLEPKNAMKYVHDDVSLLPGSAVPSGACMILTAFEAWVFKGKVDHQYDTYVPSGDEISTSWQCAGLVVVPAGKSASGQDSWERIGVFVFSNIVDEFGVAEIPFSMDEEEEEVCLV</sequence>
<feature type="domain" description="Heterokaryon incompatibility" evidence="1">
    <location>
        <begin position="231"/>
        <end position="395"/>
    </location>
</feature>
<evidence type="ECO:0000259" key="1">
    <source>
        <dbReference type="Pfam" id="PF06985"/>
    </source>
</evidence>
<evidence type="ECO:0000313" key="3">
    <source>
        <dbReference type="Proteomes" id="UP000288168"/>
    </source>
</evidence>
<dbReference type="PANTHER" id="PTHR33112:SF16">
    <property type="entry name" value="HETEROKARYON INCOMPATIBILITY DOMAIN-CONTAINING PROTEIN"/>
    <property type="match status" value="1"/>
</dbReference>
<evidence type="ECO:0000313" key="2">
    <source>
        <dbReference type="EMBL" id="RSL51295.1"/>
    </source>
</evidence>
<gene>
    <name evidence="2" type="ORF">CEP54_011493</name>
</gene>
<dbReference type="InterPro" id="IPR010730">
    <property type="entry name" value="HET"/>
</dbReference>
<protein>
    <recommendedName>
        <fullName evidence="1">Heterokaryon incompatibility domain-containing protein</fullName>
    </recommendedName>
</protein>
<dbReference type="EMBL" id="NKCI01000151">
    <property type="protein sequence ID" value="RSL51295.1"/>
    <property type="molecule type" value="Genomic_DNA"/>
</dbReference>
<organism evidence="2 3">
    <name type="scientific">Fusarium duplospermum</name>
    <dbReference type="NCBI Taxonomy" id="1325734"/>
    <lineage>
        <taxon>Eukaryota</taxon>
        <taxon>Fungi</taxon>
        <taxon>Dikarya</taxon>
        <taxon>Ascomycota</taxon>
        <taxon>Pezizomycotina</taxon>
        <taxon>Sordariomycetes</taxon>
        <taxon>Hypocreomycetidae</taxon>
        <taxon>Hypocreales</taxon>
        <taxon>Nectriaceae</taxon>
        <taxon>Fusarium</taxon>
        <taxon>Fusarium solani species complex</taxon>
    </lineage>
</organism>